<protein>
    <submittedName>
        <fullName evidence="1">(African queen) hypothetical protein</fullName>
    </submittedName>
</protein>
<evidence type="ECO:0000313" key="1">
    <source>
        <dbReference type="EMBL" id="CAG9583023.1"/>
    </source>
</evidence>
<sequence length="67" mass="7608">MCNILFLAFERLYPKSVLRGARFYCGAFLDFNPRSAEPLRGVRLHSPREVPYTARRAAVGPRLLQAA</sequence>
<name>A0A8J2R5E9_9NEOP</name>
<dbReference type="AlphaFoldDB" id="A0A8J2R5E9"/>
<accession>A0A8J2R5E9</accession>
<keyword evidence="2" id="KW-1185">Reference proteome</keyword>
<dbReference type="Proteomes" id="UP000789524">
    <property type="component" value="Unassembled WGS sequence"/>
</dbReference>
<dbReference type="EMBL" id="CAKASE010000081">
    <property type="protein sequence ID" value="CAG9583023.1"/>
    <property type="molecule type" value="Genomic_DNA"/>
</dbReference>
<gene>
    <name evidence="1" type="ORF">DCHRY22_LOCUS14498</name>
</gene>
<organism evidence="1 2">
    <name type="scientific">Danaus chrysippus</name>
    <name type="common">African queen</name>
    <dbReference type="NCBI Taxonomy" id="151541"/>
    <lineage>
        <taxon>Eukaryota</taxon>
        <taxon>Metazoa</taxon>
        <taxon>Ecdysozoa</taxon>
        <taxon>Arthropoda</taxon>
        <taxon>Hexapoda</taxon>
        <taxon>Insecta</taxon>
        <taxon>Pterygota</taxon>
        <taxon>Neoptera</taxon>
        <taxon>Endopterygota</taxon>
        <taxon>Lepidoptera</taxon>
        <taxon>Glossata</taxon>
        <taxon>Ditrysia</taxon>
        <taxon>Papilionoidea</taxon>
        <taxon>Nymphalidae</taxon>
        <taxon>Danainae</taxon>
        <taxon>Danaini</taxon>
        <taxon>Danaina</taxon>
        <taxon>Danaus</taxon>
        <taxon>Anosia</taxon>
    </lineage>
</organism>
<proteinExistence type="predicted"/>
<comment type="caution">
    <text evidence="1">The sequence shown here is derived from an EMBL/GenBank/DDBJ whole genome shotgun (WGS) entry which is preliminary data.</text>
</comment>
<evidence type="ECO:0000313" key="2">
    <source>
        <dbReference type="Proteomes" id="UP000789524"/>
    </source>
</evidence>
<reference evidence="1" key="1">
    <citation type="submission" date="2021-09" db="EMBL/GenBank/DDBJ databases">
        <authorList>
            <person name="Martin H S."/>
        </authorList>
    </citation>
    <scope>NUCLEOTIDE SEQUENCE</scope>
</reference>